<dbReference type="EMBL" id="LOWA01000036">
    <property type="protein sequence ID" value="KVE26026.1"/>
    <property type="molecule type" value="Genomic_DNA"/>
</dbReference>
<dbReference type="AlphaFoldDB" id="A0A103E115"/>
<comment type="caution">
    <text evidence="1">The sequence shown here is derived from an EMBL/GenBank/DDBJ whole genome shotgun (WGS) entry which is preliminary data.</text>
</comment>
<evidence type="ECO:0000313" key="1">
    <source>
        <dbReference type="EMBL" id="KVE26026.1"/>
    </source>
</evidence>
<gene>
    <name evidence="1" type="ORF">WS67_16765</name>
</gene>
<dbReference type="Proteomes" id="UP000062788">
    <property type="component" value="Unassembled WGS sequence"/>
</dbReference>
<proteinExistence type="predicted"/>
<organism evidence="1 2">
    <name type="scientific">Burkholderia singularis</name>
    <dbReference type="NCBI Taxonomy" id="1503053"/>
    <lineage>
        <taxon>Bacteria</taxon>
        <taxon>Pseudomonadati</taxon>
        <taxon>Pseudomonadota</taxon>
        <taxon>Betaproteobacteria</taxon>
        <taxon>Burkholderiales</taxon>
        <taxon>Burkholderiaceae</taxon>
        <taxon>Burkholderia</taxon>
        <taxon>pseudomallei group</taxon>
    </lineage>
</organism>
<name>A0A103E115_9BURK</name>
<keyword evidence="2" id="KW-1185">Reference proteome</keyword>
<dbReference type="OrthoDB" id="9134206at2"/>
<accession>A0A103E115</accession>
<protein>
    <submittedName>
        <fullName evidence="1">Uncharacterized protein</fullName>
    </submittedName>
</protein>
<dbReference type="RefSeq" id="WP_059518393.1">
    <property type="nucleotide sequence ID" value="NZ_LOWA01000036.1"/>
</dbReference>
<evidence type="ECO:0000313" key="2">
    <source>
        <dbReference type="Proteomes" id="UP000062788"/>
    </source>
</evidence>
<reference evidence="1 2" key="1">
    <citation type="submission" date="2015-11" db="EMBL/GenBank/DDBJ databases">
        <title>Expanding the genomic diversity of Burkholderia species for the development of highly accurate diagnostics.</title>
        <authorList>
            <person name="Sahl J."/>
            <person name="Keim P."/>
            <person name="Wagner D."/>
        </authorList>
    </citation>
    <scope>NUCLEOTIDE SEQUENCE [LARGE SCALE GENOMIC DNA]</scope>
    <source>
        <strain evidence="1 2">TSV85</strain>
    </source>
</reference>
<sequence length="166" mass="18971">MSISQSEAEKITEHFFNEDPDTKQLFKNSGLNEAEFKKIYTNAYIELVKERDIYTQPDLRALHFPIKKDLDLGVASIHITINRSENDQYSIDVVSKIFSFKIGDSHMKFENGALTRSEKIGRSELGASYTATLHIENGFGMQFEAHLYVKIAGLKKSVDFGPKWIF</sequence>